<keyword evidence="3" id="KW-0804">Transcription</keyword>
<keyword evidence="2 4" id="KW-0238">DNA-binding</keyword>
<dbReference type="Pfam" id="PF00440">
    <property type="entry name" value="TetR_N"/>
    <property type="match status" value="1"/>
</dbReference>
<protein>
    <submittedName>
        <fullName evidence="6">TetR/AcrR family transcriptional regulator</fullName>
    </submittedName>
</protein>
<evidence type="ECO:0000313" key="7">
    <source>
        <dbReference type="Proteomes" id="UP001569428"/>
    </source>
</evidence>
<evidence type="ECO:0000256" key="3">
    <source>
        <dbReference type="ARBA" id="ARBA00023163"/>
    </source>
</evidence>
<dbReference type="InterPro" id="IPR001647">
    <property type="entry name" value="HTH_TetR"/>
</dbReference>
<evidence type="ECO:0000259" key="5">
    <source>
        <dbReference type="PROSITE" id="PS50977"/>
    </source>
</evidence>
<organism evidence="6 7">
    <name type="scientific">Microbulbifer epialgicus</name>
    <dbReference type="NCBI Taxonomy" id="393907"/>
    <lineage>
        <taxon>Bacteria</taxon>
        <taxon>Pseudomonadati</taxon>
        <taxon>Pseudomonadota</taxon>
        <taxon>Gammaproteobacteria</taxon>
        <taxon>Cellvibrionales</taxon>
        <taxon>Microbulbiferaceae</taxon>
        <taxon>Microbulbifer</taxon>
    </lineage>
</organism>
<dbReference type="PANTHER" id="PTHR30055">
    <property type="entry name" value="HTH-TYPE TRANSCRIPTIONAL REGULATOR RUTR"/>
    <property type="match status" value="1"/>
</dbReference>
<keyword evidence="7" id="KW-1185">Reference proteome</keyword>
<dbReference type="InterPro" id="IPR049445">
    <property type="entry name" value="TetR_SbtR-like_C"/>
</dbReference>
<dbReference type="RefSeq" id="WP_371840427.1">
    <property type="nucleotide sequence ID" value="NZ_JBGMEK010000052.1"/>
</dbReference>
<dbReference type="InterPro" id="IPR009057">
    <property type="entry name" value="Homeodomain-like_sf"/>
</dbReference>
<dbReference type="PROSITE" id="PS50977">
    <property type="entry name" value="HTH_TETR_2"/>
    <property type="match status" value="1"/>
</dbReference>
<sequence length="199" mass="21826">MKSSKSENKRPLRADAVRNEDAVLQAAKEVFLTSGVNAPVRDIAAKAGVGIGTLYRRFPQRSDLVASVFRREVDECAAEAATLAAKNSPLQALTLWLKRYINFLATKKGLAAALHSGDPAFEALPAYFRAHFEPALIALLSAAKESGEIQRDADPYDLLRAIGNLSVTNNEDDIQHTYRILNLLIKGLRFEEGTSETEK</sequence>
<comment type="caution">
    <text evidence="6">The sequence shown here is derived from an EMBL/GenBank/DDBJ whole genome shotgun (WGS) entry which is preliminary data.</text>
</comment>
<evidence type="ECO:0000256" key="4">
    <source>
        <dbReference type="PROSITE-ProRule" id="PRU00335"/>
    </source>
</evidence>
<dbReference type="InterPro" id="IPR036271">
    <property type="entry name" value="Tet_transcr_reg_TetR-rel_C_sf"/>
</dbReference>
<name>A0ABV4P4T1_9GAMM</name>
<evidence type="ECO:0000313" key="6">
    <source>
        <dbReference type="EMBL" id="MFA0812718.1"/>
    </source>
</evidence>
<dbReference type="EMBL" id="JBGMEK010000052">
    <property type="protein sequence ID" value="MFA0812718.1"/>
    <property type="molecule type" value="Genomic_DNA"/>
</dbReference>
<dbReference type="InterPro" id="IPR050109">
    <property type="entry name" value="HTH-type_TetR-like_transc_reg"/>
</dbReference>
<evidence type="ECO:0000256" key="2">
    <source>
        <dbReference type="ARBA" id="ARBA00023125"/>
    </source>
</evidence>
<proteinExistence type="predicted"/>
<dbReference type="Proteomes" id="UP001569428">
    <property type="component" value="Unassembled WGS sequence"/>
</dbReference>
<dbReference type="Pfam" id="PF21597">
    <property type="entry name" value="TetR_C_43"/>
    <property type="match status" value="1"/>
</dbReference>
<evidence type="ECO:0000256" key="1">
    <source>
        <dbReference type="ARBA" id="ARBA00023015"/>
    </source>
</evidence>
<keyword evidence="1" id="KW-0805">Transcription regulation</keyword>
<dbReference type="Gene3D" id="1.10.357.10">
    <property type="entry name" value="Tetracycline Repressor, domain 2"/>
    <property type="match status" value="1"/>
</dbReference>
<dbReference type="SUPFAM" id="SSF48498">
    <property type="entry name" value="Tetracyclin repressor-like, C-terminal domain"/>
    <property type="match status" value="1"/>
</dbReference>
<accession>A0ABV4P4T1</accession>
<dbReference type="PANTHER" id="PTHR30055:SF234">
    <property type="entry name" value="HTH-TYPE TRANSCRIPTIONAL REGULATOR BETI"/>
    <property type="match status" value="1"/>
</dbReference>
<dbReference type="SUPFAM" id="SSF46689">
    <property type="entry name" value="Homeodomain-like"/>
    <property type="match status" value="1"/>
</dbReference>
<feature type="domain" description="HTH tetR-type" evidence="5">
    <location>
        <begin position="17"/>
        <end position="76"/>
    </location>
</feature>
<reference evidence="6 7" key="1">
    <citation type="submission" date="2024-08" db="EMBL/GenBank/DDBJ databases">
        <authorList>
            <person name="Ishaq N."/>
        </authorList>
    </citation>
    <scope>NUCLEOTIDE SEQUENCE [LARGE SCALE GENOMIC DNA]</scope>
    <source>
        <strain evidence="6 7">DSM 18651</strain>
    </source>
</reference>
<feature type="DNA-binding region" description="H-T-H motif" evidence="4">
    <location>
        <begin position="39"/>
        <end position="58"/>
    </location>
</feature>
<dbReference type="PRINTS" id="PR00455">
    <property type="entry name" value="HTHTETR"/>
</dbReference>
<gene>
    <name evidence="6" type="ORF">ACCI49_17535</name>
</gene>